<dbReference type="RefSeq" id="WP_013076621.1">
    <property type="nucleotide sequence ID" value="NC_014098.1"/>
</dbReference>
<proteinExistence type="predicted"/>
<accession>D5WU86</accession>
<evidence type="ECO:0008006" key="4">
    <source>
        <dbReference type="Google" id="ProtNLM"/>
    </source>
</evidence>
<dbReference type="HOGENOM" id="CLU_094318_0_0_9"/>
<dbReference type="KEGG" id="bts:Btus_2688"/>
<dbReference type="STRING" id="562970.Btus_2688"/>
<feature type="transmembrane region" description="Helical" evidence="1">
    <location>
        <begin position="21"/>
        <end position="43"/>
    </location>
</feature>
<dbReference type="EMBL" id="CP002017">
    <property type="protein sequence ID" value="ADG07338.1"/>
    <property type="molecule type" value="Genomic_DNA"/>
</dbReference>
<name>D5WU86_KYRT2</name>
<feature type="transmembrane region" description="Helical" evidence="1">
    <location>
        <begin position="172"/>
        <end position="190"/>
    </location>
</feature>
<dbReference type="eggNOG" id="ENOG5030G4A">
    <property type="taxonomic scope" value="Bacteria"/>
</dbReference>
<protein>
    <recommendedName>
        <fullName evidence="4">Permease</fullName>
    </recommendedName>
</protein>
<dbReference type="OrthoDB" id="327431at2"/>
<keyword evidence="1" id="KW-0812">Transmembrane</keyword>
<feature type="transmembrane region" description="Helical" evidence="1">
    <location>
        <begin position="63"/>
        <end position="81"/>
    </location>
</feature>
<keyword evidence="1" id="KW-1133">Transmembrane helix</keyword>
<evidence type="ECO:0000313" key="3">
    <source>
        <dbReference type="Proteomes" id="UP000002368"/>
    </source>
</evidence>
<feature type="transmembrane region" description="Helical" evidence="1">
    <location>
        <begin position="93"/>
        <end position="111"/>
    </location>
</feature>
<keyword evidence="1" id="KW-0472">Membrane</keyword>
<organism evidence="2 3">
    <name type="scientific">Kyrpidia tusciae (strain DSM 2912 / NBRC 15312 / T2)</name>
    <name type="common">Bacillus tusciae</name>
    <dbReference type="NCBI Taxonomy" id="562970"/>
    <lineage>
        <taxon>Bacteria</taxon>
        <taxon>Bacillati</taxon>
        <taxon>Bacillota</taxon>
        <taxon>Bacilli</taxon>
        <taxon>Bacillales</taxon>
        <taxon>Alicyclobacillaceae</taxon>
        <taxon>Kyrpidia</taxon>
    </lineage>
</organism>
<reference evidence="2 3" key="1">
    <citation type="journal article" date="2011" name="Stand. Genomic Sci.">
        <title>Complete genome sequence of the thermophilic, hydrogen-oxidizing Bacillus tusciae type strain (T2) and reclassification in the new genus, Kyrpidia gen. nov. as Kyrpidia tusciae comb. nov. and emendation of the family Alicyclobacillaceae da Costa and Rainey, 2010.</title>
        <authorList>
            <person name="Klenk H.P."/>
            <person name="Lapidus A."/>
            <person name="Chertkov O."/>
            <person name="Copeland A."/>
            <person name="Del Rio T.G."/>
            <person name="Nolan M."/>
            <person name="Lucas S."/>
            <person name="Chen F."/>
            <person name="Tice H."/>
            <person name="Cheng J.F."/>
            <person name="Han C."/>
            <person name="Bruce D."/>
            <person name="Goodwin L."/>
            <person name="Pitluck S."/>
            <person name="Pati A."/>
            <person name="Ivanova N."/>
            <person name="Mavromatis K."/>
            <person name="Daum C."/>
            <person name="Chen A."/>
            <person name="Palaniappan K."/>
            <person name="Chang Y.J."/>
            <person name="Land M."/>
            <person name="Hauser L."/>
            <person name="Jeffries C.D."/>
            <person name="Detter J.C."/>
            <person name="Rohde M."/>
            <person name="Abt B."/>
            <person name="Pukall R."/>
            <person name="Goker M."/>
            <person name="Bristow J."/>
            <person name="Markowitz V."/>
            <person name="Hugenholtz P."/>
            <person name="Eisen J.A."/>
        </authorList>
    </citation>
    <scope>NUCLEOTIDE SEQUENCE [LARGE SCALE GENOMIC DNA]</scope>
    <source>
        <strain evidence="2 3">DSM 2912</strain>
    </source>
</reference>
<keyword evidence="3" id="KW-1185">Reference proteome</keyword>
<dbReference type="Proteomes" id="UP000002368">
    <property type="component" value="Chromosome"/>
</dbReference>
<evidence type="ECO:0000313" key="2">
    <source>
        <dbReference type="EMBL" id="ADG07338.1"/>
    </source>
</evidence>
<dbReference type="AlphaFoldDB" id="D5WU86"/>
<sequence>MFAGHFGLAAAVKGKAPEVPLWALMLSTQWLDIAFGPLLAAGVETMQPGEGEGGYGRWVFQAYYTHSLAGALILSAVAGLAARRWWGKRGGTVVGGLAFSHWILDLLVHRGDLPILPGNLGNLPLLGFGLWRVPAVSIALEGALVAAGALLYARSLPRGRAGRANRWRFPAAMAMAALLVLALVADVAGVG</sequence>
<feature type="transmembrane region" description="Helical" evidence="1">
    <location>
        <begin position="131"/>
        <end position="152"/>
    </location>
</feature>
<gene>
    <name evidence="2" type="ordered locus">Btus_2688</name>
</gene>
<evidence type="ECO:0000256" key="1">
    <source>
        <dbReference type="SAM" id="Phobius"/>
    </source>
</evidence>